<comment type="caution">
    <text evidence="6">The sequence shown here is derived from an EMBL/GenBank/DDBJ whole genome shotgun (WGS) entry which is preliminary data.</text>
</comment>
<dbReference type="Proteomes" id="UP001464891">
    <property type="component" value="Unassembled WGS sequence"/>
</dbReference>
<evidence type="ECO:0000256" key="1">
    <source>
        <dbReference type="ARBA" id="ARBA00009437"/>
    </source>
</evidence>
<dbReference type="PRINTS" id="PR00039">
    <property type="entry name" value="HTHLYSR"/>
</dbReference>
<reference evidence="6 7" key="1">
    <citation type="submission" date="2022-04" db="EMBL/GenBank/DDBJ databases">
        <title>Positive selection, recombination, and allopatry shape intraspecific diversity of widespread and dominant cyanobacteria.</title>
        <authorList>
            <person name="Wei J."/>
            <person name="Shu W."/>
            <person name="Hu C."/>
        </authorList>
    </citation>
    <scope>NUCLEOTIDE SEQUENCE [LARGE SCALE GENOMIC DNA]</scope>
    <source>
        <strain evidence="6 7">GB2-A4</strain>
    </source>
</reference>
<evidence type="ECO:0000259" key="5">
    <source>
        <dbReference type="PROSITE" id="PS50931"/>
    </source>
</evidence>
<proteinExistence type="inferred from homology"/>
<dbReference type="InterPro" id="IPR005119">
    <property type="entry name" value="LysR_subst-bd"/>
</dbReference>
<dbReference type="Pfam" id="PF03466">
    <property type="entry name" value="LysR_substrate"/>
    <property type="match status" value="1"/>
</dbReference>
<dbReference type="InterPro" id="IPR036388">
    <property type="entry name" value="WH-like_DNA-bd_sf"/>
</dbReference>
<dbReference type="EMBL" id="JAMPKM010000008">
    <property type="protein sequence ID" value="MEP0818254.1"/>
    <property type="molecule type" value="Genomic_DNA"/>
</dbReference>
<evidence type="ECO:0000256" key="3">
    <source>
        <dbReference type="ARBA" id="ARBA00023125"/>
    </source>
</evidence>
<dbReference type="RefSeq" id="WP_190441630.1">
    <property type="nucleotide sequence ID" value="NZ_JAMPKM010000008.1"/>
</dbReference>
<evidence type="ECO:0000313" key="6">
    <source>
        <dbReference type="EMBL" id="MEP0818254.1"/>
    </source>
</evidence>
<dbReference type="SUPFAM" id="SSF46785">
    <property type="entry name" value="Winged helix' DNA-binding domain"/>
    <property type="match status" value="1"/>
</dbReference>
<dbReference type="InterPro" id="IPR036390">
    <property type="entry name" value="WH_DNA-bd_sf"/>
</dbReference>
<sequence>MEVYQVRVFLEVARYLSFTEAADTLNLTQPAVSAKIKSLESEIGTSLFHRLGRKVQLTEVGQFLFAEGQKLIDLENHLLKTIEEIKQGKLGQLKVGCTTAIAEHWLPEVLFRYRQQYPDIQTQCVVFNSAESLHRALTSNQIDLGVSEIDLGDFSEISATAIAPIHYALIVATNHPLTKQKWLSLKELQKQRWVVLPASSANRLVLESRLTELGLLLADFPQIETVDTLSLVRTYLTQGNYVGFASDLEFKSERQSRILTSIPLQEFPVPGNVFLLLPQRLSQSVIPPSDRPSRKSPSLNPIQKFVALVQPAQTSTSQLAAASPATEPSVRLRSPSLITRSHQTHHPETITIRIGIQNATIPTVTGGLVIQRLGLLEHFLPRSGRYSSTQYQIQWQDFSLGAPIIQGLQSGQLDIGLLGDYPSLLSATSPSDSPHPVSKTRLVSFVSANPDGSCNAVIVPHESKLQSVEDLRGRVIAVPFSSSAHGMVMRSLQTANLLSDVTIAALDQANLNRPFQHPTKLADGYAHFAPFHAIACQQGKFRYLLDDDLSGLPAFHAVVVSEVLAEQHPEIVIAYLKALQAAQYWCANTSAALPLISRWTQLETEIIVQLLSSTFQKQLPNRFFSEMTIRPDWIAQHIAQLSLIPGNESLKAIDLNQWVQSDLLQTAKAQL</sequence>
<keyword evidence="7" id="KW-1185">Reference proteome</keyword>
<protein>
    <submittedName>
        <fullName evidence="6">LysR substrate-binding domain-containing protein</fullName>
    </submittedName>
</protein>
<comment type="similarity">
    <text evidence="1">Belongs to the LysR transcriptional regulatory family.</text>
</comment>
<keyword evidence="3" id="KW-0238">DNA-binding</keyword>
<dbReference type="PROSITE" id="PS50931">
    <property type="entry name" value="HTH_LYSR"/>
    <property type="match status" value="1"/>
</dbReference>
<gene>
    <name evidence="6" type="ORF">NC998_14230</name>
</gene>
<accession>A0ABV0J9E2</accession>
<feature type="domain" description="HTH lysR-type" evidence="5">
    <location>
        <begin position="1"/>
        <end position="58"/>
    </location>
</feature>
<organism evidence="6 7">
    <name type="scientific">Trichocoleus desertorum GB2-A4</name>
    <dbReference type="NCBI Taxonomy" id="2933944"/>
    <lineage>
        <taxon>Bacteria</taxon>
        <taxon>Bacillati</taxon>
        <taxon>Cyanobacteriota</taxon>
        <taxon>Cyanophyceae</taxon>
        <taxon>Leptolyngbyales</taxon>
        <taxon>Trichocoleusaceae</taxon>
        <taxon>Trichocoleus</taxon>
    </lineage>
</organism>
<evidence type="ECO:0000256" key="2">
    <source>
        <dbReference type="ARBA" id="ARBA00023015"/>
    </source>
</evidence>
<dbReference type="PANTHER" id="PTHR30126:SF91">
    <property type="entry name" value="LYSR FAMILY TRANSCRIPTIONAL REGULATOR"/>
    <property type="match status" value="1"/>
</dbReference>
<dbReference type="Pfam" id="PF00126">
    <property type="entry name" value="HTH_1"/>
    <property type="match status" value="1"/>
</dbReference>
<dbReference type="Pfam" id="PF13379">
    <property type="entry name" value="NMT1_2"/>
    <property type="match status" value="1"/>
</dbReference>
<dbReference type="Gene3D" id="3.40.190.10">
    <property type="entry name" value="Periplasmic binding protein-like II"/>
    <property type="match status" value="2"/>
</dbReference>
<dbReference type="PANTHER" id="PTHR30126">
    <property type="entry name" value="HTH-TYPE TRANSCRIPTIONAL REGULATOR"/>
    <property type="match status" value="1"/>
</dbReference>
<dbReference type="Gene3D" id="3.40.190.290">
    <property type="match status" value="1"/>
</dbReference>
<keyword evidence="2" id="KW-0805">Transcription regulation</keyword>
<dbReference type="SUPFAM" id="SSF53850">
    <property type="entry name" value="Periplasmic binding protein-like II"/>
    <property type="match status" value="2"/>
</dbReference>
<evidence type="ECO:0000256" key="4">
    <source>
        <dbReference type="ARBA" id="ARBA00023163"/>
    </source>
</evidence>
<evidence type="ECO:0000313" key="7">
    <source>
        <dbReference type="Proteomes" id="UP001464891"/>
    </source>
</evidence>
<keyword evidence="4" id="KW-0804">Transcription</keyword>
<dbReference type="Gene3D" id="1.10.10.10">
    <property type="entry name" value="Winged helix-like DNA-binding domain superfamily/Winged helix DNA-binding domain"/>
    <property type="match status" value="1"/>
</dbReference>
<dbReference type="InterPro" id="IPR000847">
    <property type="entry name" value="LysR_HTH_N"/>
</dbReference>
<name>A0ABV0J9E2_9CYAN</name>